<evidence type="ECO:0000313" key="2">
    <source>
        <dbReference type="EMBL" id="CAF1587817.1"/>
    </source>
</evidence>
<feature type="region of interest" description="Disordered" evidence="1">
    <location>
        <begin position="1"/>
        <end position="38"/>
    </location>
</feature>
<dbReference type="Gene3D" id="3.80.10.10">
    <property type="entry name" value="Ribonuclease Inhibitor"/>
    <property type="match status" value="1"/>
</dbReference>
<evidence type="ECO:0000256" key="1">
    <source>
        <dbReference type="SAM" id="MobiDB-lite"/>
    </source>
</evidence>
<dbReference type="Proteomes" id="UP000663877">
    <property type="component" value="Unassembled WGS sequence"/>
</dbReference>
<accession>A0A816GSR7</accession>
<gene>
    <name evidence="2" type="ORF">BJG266_LOCUS49341</name>
    <name evidence="3" type="ORF">QVE165_LOCUS66423</name>
</gene>
<dbReference type="EMBL" id="CAJNOI010007354">
    <property type="protein sequence ID" value="CAF1587817.1"/>
    <property type="molecule type" value="Genomic_DNA"/>
</dbReference>
<evidence type="ECO:0000313" key="4">
    <source>
        <dbReference type="Proteomes" id="UP000663832"/>
    </source>
</evidence>
<feature type="non-terminal residue" evidence="3">
    <location>
        <position position="1"/>
    </location>
</feature>
<dbReference type="InterPro" id="IPR032675">
    <property type="entry name" value="LRR_dom_sf"/>
</dbReference>
<dbReference type="OrthoDB" id="10459804at2759"/>
<dbReference type="SUPFAM" id="SSF52047">
    <property type="entry name" value="RNI-like"/>
    <property type="match status" value="1"/>
</dbReference>
<comment type="caution">
    <text evidence="3">The sequence shown here is derived from an EMBL/GenBank/DDBJ whole genome shotgun (WGS) entry which is preliminary data.</text>
</comment>
<evidence type="ECO:0000313" key="3">
    <source>
        <dbReference type="EMBL" id="CAF1677119.1"/>
    </source>
</evidence>
<dbReference type="Proteomes" id="UP000663832">
    <property type="component" value="Unassembled WGS sequence"/>
</dbReference>
<organism evidence="3 4">
    <name type="scientific">Adineta steineri</name>
    <dbReference type="NCBI Taxonomy" id="433720"/>
    <lineage>
        <taxon>Eukaryota</taxon>
        <taxon>Metazoa</taxon>
        <taxon>Spiralia</taxon>
        <taxon>Gnathifera</taxon>
        <taxon>Rotifera</taxon>
        <taxon>Eurotatoria</taxon>
        <taxon>Bdelloidea</taxon>
        <taxon>Adinetida</taxon>
        <taxon>Adinetidae</taxon>
        <taxon>Adineta</taxon>
    </lineage>
</organism>
<dbReference type="EMBL" id="CAJNOM010007789">
    <property type="protein sequence ID" value="CAF1677119.1"/>
    <property type="molecule type" value="Genomic_DNA"/>
</dbReference>
<proteinExistence type="predicted"/>
<keyword evidence="4" id="KW-1185">Reference proteome</keyword>
<reference evidence="3" key="1">
    <citation type="submission" date="2021-02" db="EMBL/GenBank/DDBJ databases">
        <authorList>
            <person name="Nowell W R."/>
        </authorList>
    </citation>
    <scope>NUCLEOTIDE SEQUENCE</scope>
</reference>
<protein>
    <submittedName>
        <fullName evidence="3">Uncharacterized protein</fullName>
    </submittedName>
</protein>
<name>A0A816GSR7_9BILA</name>
<dbReference type="AlphaFoldDB" id="A0A816GSR7"/>
<feature type="compositionally biased region" description="Low complexity" evidence="1">
    <location>
        <begin position="1"/>
        <end position="30"/>
    </location>
</feature>
<sequence length="268" mass="30672">MTPKSITRSRRPSSTSSINTITTTTTTTTSLPPPSISHDTTTRIIRCLANTNQRTNEDKKLRIPMSPTDTLSSLRYQVLKRLYDNFNIYACSVTLYDRQDWELGMSESDTIQLAIPADETDIKATYIEKDPIIVYEQLCKANKIAAYSNIRSALKLFFDKFELSLQRLSLRLEQTICILQVFENFMFIYSINLSENNLTDGIFDQLAKLSLDQLKSLNLSQNKFTSNGIRKLFEQKTMNNLLLLDLTGNIDIDCVTLTFIRSRHPNIT</sequence>